<evidence type="ECO:0000313" key="8">
    <source>
        <dbReference type="EMBL" id="KAG5186939.1"/>
    </source>
</evidence>
<protein>
    <recommendedName>
        <fullName evidence="6">Mitochondrial inner membrane protease ATP23</fullName>
        <ecNumber evidence="6">3.4.24.-</ecNumber>
    </recommendedName>
</protein>
<dbReference type="GO" id="GO:0004222">
    <property type="term" value="F:metalloendopeptidase activity"/>
    <property type="evidence" value="ECO:0007669"/>
    <property type="project" value="InterPro"/>
</dbReference>
<gene>
    <name evidence="8" type="ORF">JKP88DRAFT_198178</name>
</gene>
<name>A0A836CIN8_9STRA</name>
<feature type="region of interest" description="Disordered" evidence="7">
    <location>
        <begin position="237"/>
        <end position="288"/>
    </location>
</feature>
<comment type="caution">
    <text evidence="8">The sequence shown here is derived from an EMBL/GenBank/DDBJ whole genome shotgun (WGS) entry which is preliminary data.</text>
</comment>
<evidence type="ECO:0000256" key="5">
    <source>
        <dbReference type="ARBA" id="ARBA00023049"/>
    </source>
</evidence>
<feature type="region of interest" description="Disordered" evidence="7">
    <location>
        <begin position="1"/>
        <end position="23"/>
    </location>
</feature>
<evidence type="ECO:0000256" key="2">
    <source>
        <dbReference type="ARBA" id="ARBA00022670"/>
    </source>
</evidence>
<sequence length="288" mass="30599">MAVPEQQEASVATAATAVAGDRRQRTAAASAGTAAGSQSWTCDSCNSALQSVLQRDRPRRLMQAIRAGMQANKENGRSNDCGSDCRLCPDQGPEGGARAFLETPPATLVLCVNRMRGAEEMEEALVHELVHAFDYCASNRNLFSCKSLAHSEVRAAREAECHYLYSQSPPLLEGTWRDCIRNSAARSTAQLFPGNGGRCVDSVFTAAMADTVPLHTPPVRGRLAVMYESWQRQLSSQLGSAETTAAKGGGGDDSGKRSETQGASGMAGLPPPRPSQACDDHQATNDTP</sequence>
<evidence type="ECO:0000256" key="1">
    <source>
        <dbReference type="ARBA" id="ARBA00009915"/>
    </source>
</evidence>
<evidence type="ECO:0000256" key="6">
    <source>
        <dbReference type="RuleBase" id="RU364057"/>
    </source>
</evidence>
<accession>A0A836CIN8</accession>
<dbReference type="PANTHER" id="PTHR21711">
    <property type="entry name" value="MITOCHONDRIAL INNER MEMBRANE PROTEASE"/>
    <property type="match status" value="1"/>
</dbReference>
<reference evidence="8" key="1">
    <citation type="submission" date="2021-02" db="EMBL/GenBank/DDBJ databases">
        <title>First Annotated Genome of the Yellow-green Alga Tribonema minus.</title>
        <authorList>
            <person name="Mahan K.M."/>
        </authorList>
    </citation>
    <scope>NUCLEOTIDE SEQUENCE</scope>
    <source>
        <strain evidence="8">UTEX B ZZ1240</strain>
    </source>
</reference>
<feature type="compositionally biased region" description="Low complexity" evidence="7">
    <location>
        <begin position="9"/>
        <end position="19"/>
    </location>
</feature>
<dbReference type="GO" id="GO:0005739">
    <property type="term" value="C:mitochondrion"/>
    <property type="evidence" value="ECO:0007669"/>
    <property type="project" value="GOC"/>
</dbReference>
<dbReference type="Proteomes" id="UP000664859">
    <property type="component" value="Unassembled WGS sequence"/>
</dbReference>
<dbReference type="Pfam" id="PF09768">
    <property type="entry name" value="Peptidase_M76"/>
    <property type="match status" value="1"/>
</dbReference>
<dbReference type="GO" id="GO:0046872">
    <property type="term" value="F:metal ion binding"/>
    <property type="evidence" value="ECO:0007669"/>
    <property type="project" value="UniProtKB-KW"/>
</dbReference>
<organism evidence="8 9">
    <name type="scientific">Tribonema minus</name>
    <dbReference type="NCBI Taxonomy" id="303371"/>
    <lineage>
        <taxon>Eukaryota</taxon>
        <taxon>Sar</taxon>
        <taxon>Stramenopiles</taxon>
        <taxon>Ochrophyta</taxon>
        <taxon>PX clade</taxon>
        <taxon>Xanthophyceae</taxon>
        <taxon>Tribonematales</taxon>
        <taxon>Tribonemataceae</taxon>
        <taxon>Tribonema</taxon>
    </lineage>
</organism>
<keyword evidence="9" id="KW-1185">Reference proteome</keyword>
<evidence type="ECO:0000256" key="3">
    <source>
        <dbReference type="ARBA" id="ARBA00022723"/>
    </source>
</evidence>
<keyword evidence="2 6" id="KW-0645">Protease</keyword>
<evidence type="ECO:0000256" key="4">
    <source>
        <dbReference type="ARBA" id="ARBA00022801"/>
    </source>
</evidence>
<keyword evidence="5 6" id="KW-0482">Metalloprotease</keyword>
<dbReference type="EMBL" id="JAFCMP010000101">
    <property type="protein sequence ID" value="KAG5186939.1"/>
    <property type="molecule type" value="Genomic_DNA"/>
</dbReference>
<feature type="compositionally biased region" description="Basic and acidic residues" evidence="7">
    <location>
        <begin position="278"/>
        <end position="288"/>
    </location>
</feature>
<keyword evidence="3 6" id="KW-0479">Metal-binding</keyword>
<dbReference type="GO" id="GO:0034982">
    <property type="term" value="P:mitochondrial protein processing"/>
    <property type="evidence" value="ECO:0007669"/>
    <property type="project" value="TreeGrafter"/>
</dbReference>
<keyword evidence="4 6" id="KW-0378">Hydrolase</keyword>
<comment type="similarity">
    <text evidence="1 6">Belongs to the peptidase M76 family.</text>
</comment>
<evidence type="ECO:0000256" key="7">
    <source>
        <dbReference type="SAM" id="MobiDB-lite"/>
    </source>
</evidence>
<evidence type="ECO:0000313" key="9">
    <source>
        <dbReference type="Proteomes" id="UP000664859"/>
    </source>
</evidence>
<dbReference type="GO" id="GO:0033615">
    <property type="term" value="P:mitochondrial proton-transporting ATP synthase complex assembly"/>
    <property type="evidence" value="ECO:0007669"/>
    <property type="project" value="TreeGrafter"/>
</dbReference>
<proteinExistence type="inferred from homology"/>
<dbReference type="AlphaFoldDB" id="A0A836CIN8"/>
<dbReference type="InterPro" id="IPR019165">
    <property type="entry name" value="Peptidase_M76_ATP23"/>
</dbReference>
<dbReference type="OrthoDB" id="206014at2759"/>
<dbReference type="PANTHER" id="PTHR21711:SF0">
    <property type="entry name" value="MITOCHONDRIAL INNER MEMBRANE PROTEASE ATP23 HOMOLOG"/>
    <property type="match status" value="1"/>
</dbReference>
<dbReference type="EC" id="3.4.24.-" evidence="6"/>